<evidence type="ECO:0000313" key="1">
    <source>
        <dbReference type="EMBL" id="KIK96709.1"/>
    </source>
</evidence>
<gene>
    <name evidence="1" type="ORF">PAXRUDRAFT_287597</name>
</gene>
<dbReference type="Proteomes" id="UP000054538">
    <property type="component" value="Unassembled WGS sequence"/>
</dbReference>
<reference evidence="2" key="2">
    <citation type="submission" date="2015-01" db="EMBL/GenBank/DDBJ databases">
        <title>Evolutionary Origins and Diversification of the Mycorrhizal Mutualists.</title>
        <authorList>
            <consortium name="DOE Joint Genome Institute"/>
            <consortium name="Mycorrhizal Genomics Consortium"/>
            <person name="Kohler A."/>
            <person name="Kuo A."/>
            <person name="Nagy L.G."/>
            <person name="Floudas D."/>
            <person name="Copeland A."/>
            <person name="Barry K.W."/>
            <person name="Cichocki N."/>
            <person name="Veneault-Fourrey C."/>
            <person name="LaButti K."/>
            <person name="Lindquist E.A."/>
            <person name="Lipzen A."/>
            <person name="Lundell T."/>
            <person name="Morin E."/>
            <person name="Murat C."/>
            <person name="Riley R."/>
            <person name="Ohm R."/>
            <person name="Sun H."/>
            <person name="Tunlid A."/>
            <person name="Henrissat B."/>
            <person name="Grigoriev I.V."/>
            <person name="Hibbett D.S."/>
            <person name="Martin F."/>
        </authorList>
    </citation>
    <scope>NUCLEOTIDE SEQUENCE [LARGE SCALE GENOMIC DNA]</scope>
    <source>
        <strain evidence="2">Ve08.2h10</strain>
    </source>
</reference>
<sequence>PTPRRQGTLPRRLIHGVTGPPVLCVDPLCWCQLSAASCSRRGCVPVYYYSTHYILYYLPSNSHIYTVESCR</sequence>
<dbReference type="InParanoid" id="A0A0D0E5M4"/>
<dbReference type="EMBL" id="KN824972">
    <property type="protein sequence ID" value="KIK96709.1"/>
    <property type="molecule type" value="Genomic_DNA"/>
</dbReference>
<protein>
    <submittedName>
        <fullName evidence="1">Uncharacterized protein</fullName>
    </submittedName>
</protein>
<reference evidence="1 2" key="1">
    <citation type="submission" date="2014-04" db="EMBL/GenBank/DDBJ databases">
        <authorList>
            <consortium name="DOE Joint Genome Institute"/>
            <person name="Kuo A."/>
            <person name="Kohler A."/>
            <person name="Jargeat P."/>
            <person name="Nagy L.G."/>
            <person name="Floudas D."/>
            <person name="Copeland A."/>
            <person name="Barry K.W."/>
            <person name="Cichocki N."/>
            <person name="Veneault-Fourrey C."/>
            <person name="LaButti K."/>
            <person name="Lindquist E.A."/>
            <person name="Lipzen A."/>
            <person name="Lundell T."/>
            <person name="Morin E."/>
            <person name="Murat C."/>
            <person name="Sun H."/>
            <person name="Tunlid A."/>
            <person name="Henrissat B."/>
            <person name="Grigoriev I.V."/>
            <person name="Hibbett D.S."/>
            <person name="Martin F."/>
            <person name="Nordberg H.P."/>
            <person name="Cantor M.N."/>
            <person name="Hua S.X."/>
        </authorList>
    </citation>
    <scope>NUCLEOTIDE SEQUENCE [LARGE SCALE GENOMIC DNA]</scope>
    <source>
        <strain evidence="1 2">Ve08.2h10</strain>
    </source>
</reference>
<keyword evidence="2" id="KW-1185">Reference proteome</keyword>
<accession>A0A0D0E5M4</accession>
<feature type="non-terminal residue" evidence="1">
    <location>
        <position position="1"/>
    </location>
</feature>
<name>A0A0D0E5M4_9AGAM</name>
<proteinExistence type="predicted"/>
<organism evidence="1 2">
    <name type="scientific">Paxillus rubicundulus Ve08.2h10</name>
    <dbReference type="NCBI Taxonomy" id="930991"/>
    <lineage>
        <taxon>Eukaryota</taxon>
        <taxon>Fungi</taxon>
        <taxon>Dikarya</taxon>
        <taxon>Basidiomycota</taxon>
        <taxon>Agaricomycotina</taxon>
        <taxon>Agaricomycetes</taxon>
        <taxon>Agaricomycetidae</taxon>
        <taxon>Boletales</taxon>
        <taxon>Paxilineae</taxon>
        <taxon>Paxillaceae</taxon>
        <taxon>Paxillus</taxon>
    </lineage>
</organism>
<dbReference type="HOGENOM" id="CLU_2747023_0_0_1"/>
<evidence type="ECO:0000313" key="2">
    <source>
        <dbReference type="Proteomes" id="UP000054538"/>
    </source>
</evidence>
<dbReference type="AlphaFoldDB" id="A0A0D0E5M4"/>